<dbReference type="EMBL" id="JAAAIM010002733">
    <property type="protein sequence ID" value="KAG0271560.1"/>
    <property type="molecule type" value="Genomic_DNA"/>
</dbReference>
<reference evidence="1 2" key="1">
    <citation type="journal article" date="2020" name="Fungal Divers.">
        <title>Resolving the Mortierellaceae phylogeny through synthesis of multi-gene phylogenetics and phylogenomics.</title>
        <authorList>
            <person name="Vandepol N."/>
            <person name="Liber J."/>
            <person name="Desiro A."/>
            <person name="Na H."/>
            <person name="Kennedy M."/>
            <person name="Barry K."/>
            <person name="Grigoriev I.V."/>
            <person name="Miller A.N."/>
            <person name="O'Donnell K."/>
            <person name="Stajich J.E."/>
            <person name="Bonito G."/>
        </authorList>
    </citation>
    <scope>NUCLEOTIDE SEQUENCE [LARGE SCALE GENOMIC DNA]</scope>
    <source>
        <strain evidence="1 2">AD045</strain>
    </source>
</reference>
<evidence type="ECO:0000313" key="2">
    <source>
        <dbReference type="Proteomes" id="UP001194696"/>
    </source>
</evidence>
<sequence>LIECTKGRNCISKKNENPQKRRDRLSGRTNCGWAVELRTEKFGNGPWVVHQVKQDIGANSEYRGHNHPLSKEDVTYSIQLLALNSEHKKKIEEGVRLGHKISAVMDTLRGTWPDMTFEYRRVFKEFQTAHSHKKQQTLDLSGFSEAADLLKLLGERDKNQPGWYIAYDMDNERRLTHVFWMSPLQRELYHR</sequence>
<dbReference type="PANTHER" id="PTHR47718">
    <property type="entry name" value="OS01G0519700 PROTEIN"/>
    <property type="match status" value="1"/>
</dbReference>
<accession>A0ABQ7JH49</accession>
<organism evidence="1 2">
    <name type="scientific">Linnemannia gamsii</name>
    <dbReference type="NCBI Taxonomy" id="64522"/>
    <lineage>
        <taxon>Eukaryota</taxon>
        <taxon>Fungi</taxon>
        <taxon>Fungi incertae sedis</taxon>
        <taxon>Mucoromycota</taxon>
        <taxon>Mortierellomycotina</taxon>
        <taxon>Mortierellomycetes</taxon>
        <taxon>Mortierellales</taxon>
        <taxon>Mortierellaceae</taxon>
        <taxon>Linnemannia</taxon>
    </lineage>
</organism>
<proteinExistence type="predicted"/>
<name>A0ABQ7JH49_9FUNG</name>
<evidence type="ECO:0008006" key="3">
    <source>
        <dbReference type="Google" id="ProtNLM"/>
    </source>
</evidence>
<gene>
    <name evidence="1" type="ORF">BGZ96_005759</name>
</gene>
<keyword evidence="2" id="KW-1185">Reference proteome</keyword>
<evidence type="ECO:0000313" key="1">
    <source>
        <dbReference type="EMBL" id="KAG0271560.1"/>
    </source>
</evidence>
<protein>
    <recommendedName>
        <fullName evidence="3">FAR1 domain-containing protein</fullName>
    </recommendedName>
</protein>
<comment type="caution">
    <text evidence="1">The sequence shown here is derived from an EMBL/GenBank/DDBJ whole genome shotgun (WGS) entry which is preliminary data.</text>
</comment>
<feature type="non-terminal residue" evidence="1">
    <location>
        <position position="1"/>
    </location>
</feature>
<dbReference type="Proteomes" id="UP001194696">
    <property type="component" value="Unassembled WGS sequence"/>
</dbReference>
<feature type="non-terminal residue" evidence="1">
    <location>
        <position position="191"/>
    </location>
</feature>